<proteinExistence type="predicted"/>
<keyword evidence="3" id="KW-1185">Reference proteome</keyword>
<dbReference type="Gene3D" id="2.40.160.10">
    <property type="entry name" value="Porin"/>
    <property type="match status" value="1"/>
</dbReference>
<dbReference type="InterPro" id="IPR010870">
    <property type="entry name" value="Porin_O/P"/>
</dbReference>
<dbReference type="Pfam" id="PF07396">
    <property type="entry name" value="Porin_O_P"/>
    <property type="match status" value="1"/>
</dbReference>
<dbReference type="AlphaFoldDB" id="A0AAE3ETC3"/>
<feature type="chain" id="PRO_5042035024" evidence="1">
    <location>
        <begin position="21"/>
        <end position="401"/>
    </location>
</feature>
<dbReference type="EMBL" id="JAIRBC010000001">
    <property type="protein sequence ID" value="MCG2459201.1"/>
    <property type="molecule type" value="Genomic_DNA"/>
</dbReference>
<dbReference type="InterPro" id="IPR023614">
    <property type="entry name" value="Porin_dom_sf"/>
</dbReference>
<sequence length="401" mass="45680">MKLRQWLLAFFLCVNLLLFSQEDRVPKFGNGILNVVDKDSTWSMKFGARVQFLTSVNWAETRDDGWNDPRTNFLIRRARLKFAGFAFSPKLRYKIELGLSNRDMATRNEYTGNSPGIILDAVVMWNFYRNLELWAGQTKLPGNLERLISSGSLQLVDRSLLNARFNIDRDVGFQLHHHFYFTDNFLVREKLAFSQGEGRNVTTGNLGGYEYTARLELLPLGNFVNKGDFSGGDLSREKTPKLMVSGAYDFNQNAVKTRGNMGTYMVNDVGLYQTNISTLFLDALFKYKGMSFMGEYAHRDARDPIAKNSDGSPTGEVVQVGEGFNFQAGYLFPKNLEIAGRYTRTELRMGQTALLPETQYTIGISKYIVGHNLKIQSDLNYLTTPNSISELLYRLQLEIHF</sequence>
<feature type="signal peptide" evidence="1">
    <location>
        <begin position="1"/>
        <end position="20"/>
    </location>
</feature>
<accession>A0AAE3ETC3</accession>
<name>A0AAE3ETC3_9FLAO</name>
<reference evidence="2" key="1">
    <citation type="submission" date="2023-02" db="EMBL/GenBank/DDBJ databases">
        <title>Genome of Flavobacteriaceae gen. nov. sp. strain F89.</title>
        <authorList>
            <person name="Wang Y."/>
        </authorList>
    </citation>
    <scope>NUCLEOTIDE SEQUENCE</scope>
    <source>
        <strain evidence="2">F89</strain>
    </source>
</reference>
<gene>
    <name evidence="2" type="ORF">K8352_00405</name>
</gene>
<protein>
    <submittedName>
        <fullName evidence="2">OprO/OprP family phosphate-selective porin</fullName>
    </submittedName>
</protein>
<evidence type="ECO:0000256" key="1">
    <source>
        <dbReference type="SAM" id="SignalP"/>
    </source>
</evidence>
<keyword evidence="1" id="KW-0732">Signal</keyword>
<evidence type="ECO:0000313" key="2">
    <source>
        <dbReference type="EMBL" id="MCG2459201.1"/>
    </source>
</evidence>
<organism evidence="2 3">
    <name type="scientific">Cerina litoralis</name>
    <dbReference type="NCBI Taxonomy" id="2874477"/>
    <lineage>
        <taxon>Bacteria</taxon>
        <taxon>Pseudomonadati</taxon>
        <taxon>Bacteroidota</taxon>
        <taxon>Flavobacteriia</taxon>
        <taxon>Flavobacteriales</taxon>
        <taxon>Flavobacteriaceae</taxon>
        <taxon>Cerina</taxon>
    </lineage>
</organism>
<dbReference type="Proteomes" id="UP001200642">
    <property type="component" value="Unassembled WGS sequence"/>
</dbReference>
<comment type="caution">
    <text evidence="2">The sequence shown here is derived from an EMBL/GenBank/DDBJ whole genome shotgun (WGS) entry which is preliminary data.</text>
</comment>
<dbReference type="RefSeq" id="WP_317900351.1">
    <property type="nucleotide sequence ID" value="NZ_JAIRBC010000001.1"/>
</dbReference>
<evidence type="ECO:0000313" key="3">
    <source>
        <dbReference type="Proteomes" id="UP001200642"/>
    </source>
</evidence>
<dbReference type="SUPFAM" id="SSF56935">
    <property type="entry name" value="Porins"/>
    <property type="match status" value="1"/>
</dbReference>